<name>A0A5C8PEA8_9HYPH</name>
<dbReference type="Gene3D" id="3.40.50.2300">
    <property type="match status" value="1"/>
</dbReference>
<dbReference type="InterPro" id="IPR050595">
    <property type="entry name" value="Bact_response_regulator"/>
</dbReference>
<dbReference type="SMART" id="SM00448">
    <property type="entry name" value="REC"/>
    <property type="match status" value="1"/>
</dbReference>
<accession>A0A5C8PEA8</accession>
<dbReference type="InterPro" id="IPR001789">
    <property type="entry name" value="Sig_transdc_resp-reg_receiver"/>
</dbReference>
<dbReference type="EMBL" id="VDUZ01000039">
    <property type="protein sequence ID" value="TXL71811.1"/>
    <property type="molecule type" value="Genomic_DNA"/>
</dbReference>
<dbReference type="PROSITE" id="PS50110">
    <property type="entry name" value="RESPONSE_REGULATORY"/>
    <property type="match status" value="1"/>
</dbReference>
<feature type="modified residue" description="4-aspartylphosphate" evidence="4">
    <location>
        <position position="53"/>
    </location>
</feature>
<reference evidence="6 7" key="1">
    <citation type="submission" date="2019-06" db="EMBL/GenBank/DDBJ databases">
        <title>New taxonomy in bacterial strain CC-CFT640, isolated from vineyard.</title>
        <authorList>
            <person name="Lin S.-Y."/>
            <person name="Tsai C.-F."/>
            <person name="Young C.-C."/>
        </authorList>
    </citation>
    <scope>NUCLEOTIDE SEQUENCE [LARGE SCALE GENOMIC DNA]</scope>
    <source>
        <strain evidence="6 7">CC-CFT640</strain>
    </source>
</reference>
<evidence type="ECO:0000256" key="1">
    <source>
        <dbReference type="ARBA" id="ARBA00022553"/>
    </source>
</evidence>
<organism evidence="6 7">
    <name type="scientific">Vineibacter terrae</name>
    <dbReference type="NCBI Taxonomy" id="2586908"/>
    <lineage>
        <taxon>Bacteria</taxon>
        <taxon>Pseudomonadati</taxon>
        <taxon>Pseudomonadota</taxon>
        <taxon>Alphaproteobacteria</taxon>
        <taxon>Hyphomicrobiales</taxon>
        <taxon>Vineibacter</taxon>
    </lineage>
</organism>
<dbReference type="GO" id="GO:0000160">
    <property type="term" value="P:phosphorelay signal transduction system"/>
    <property type="evidence" value="ECO:0007669"/>
    <property type="project" value="InterPro"/>
</dbReference>
<keyword evidence="3" id="KW-0804">Transcription</keyword>
<dbReference type="RefSeq" id="WP_147850393.1">
    <property type="nucleotide sequence ID" value="NZ_VDUZ01000039.1"/>
</dbReference>
<protein>
    <submittedName>
        <fullName evidence="6">Response regulator</fullName>
    </submittedName>
</protein>
<dbReference type="AlphaFoldDB" id="A0A5C8PEA8"/>
<comment type="caution">
    <text evidence="6">The sequence shown here is derived from an EMBL/GenBank/DDBJ whole genome shotgun (WGS) entry which is preliminary data.</text>
</comment>
<evidence type="ECO:0000256" key="4">
    <source>
        <dbReference type="PROSITE-ProRule" id="PRU00169"/>
    </source>
</evidence>
<dbReference type="Proteomes" id="UP000321638">
    <property type="component" value="Unassembled WGS sequence"/>
</dbReference>
<dbReference type="SUPFAM" id="SSF52172">
    <property type="entry name" value="CheY-like"/>
    <property type="match status" value="1"/>
</dbReference>
<dbReference type="PANTHER" id="PTHR44591">
    <property type="entry name" value="STRESS RESPONSE REGULATOR PROTEIN 1"/>
    <property type="match status" value="1"/>
</dbReference>
<dbReference type="InterPro" id="IPR011006">
    <property type="entry name" value="CheY-like_superfamily"/>
</dbReference>
<sequence length="121" mass="12936">MAEAIYIVDDDEAVRDSLRALFEAHGFDVHDFASGTAFLSSYAPAMRGCLLLDVNLPGIDGFEVLKRLIALDSRLPVIIMTARTDSRTSGNVLAAGAAGFVQKPFVAGDVMALVNGMLHRP</sequence>
<evidence type="ECO:0000313" key="6">
    <source>
        <dbReference type="EMBL" id="TXL71811.1"/>
    </source>
</evidence>
<keyword evidence="7" id="KW-1185">Reference proteome</keyword>
<keyword evidence="2" id="KW-0805">Transcription regulation</keyword>
<evidence type="ECO:0000259" key="5">
    <source>
        <dbReference type="PROSITE" id="PS50110"/>
    </source>
</evidence>
<proteinExistence type="predicted"/>
<feature type="domain" description="Response regulatory" evidence="5">
    <location>
        <begin position="4"/>
        <end position="118"/>
    </location>
</feature>
<dbReference type="Pfam" id="PF00072">
    <property type="entry name" value="Response_reg"/>
    <property type="match status" value="1"/>
</dbReference>
<gene>
    <name evidence="6" type="ORF">FHP25_28500</name>
</gene>
<evidence type="ECO:0000256" key="3">
    <source>
        <dbReference type="ARBA" id="ARBA00023163"/>
    </source>
</evidence>
<evidence type="ECO:0000313" key="7">
    <source>
        <dbReference type="Proteomes" id="UP000321638"/>
    </source>
</evidence>
<keyword evidence="1 4" id="KW-0597">Phosphoprotein</keyword>
<dbReference type="OrthoDB" id="9782655at2"/>
<dbReference type="PANTHER" id="PTHR44591:SF3">
    <property type="entry name" value="RESPONSE REGULATORY DOMAIN-CONTAINING PROTEIN"/>
    <property type="match status" value="1"/>
</dbReference>
<evidence type="ECO:0000256" key="2">
    <source>
        <dbReference type="ARBA" id="ARBA00023015"/>
    </source>
</evidence>